<gene>
    <name evidence="1" type="ORF">GCM10023191_078620</name>
</gene>
<sequence>MTSDGDVVWPDGEPERLARRYEALLARPLWRDLVLAHLSDPCGTGPYGFNVALFCAGHLDMPVLPQALRHLEREPFNAYAWQWAVNHSDSETITSVITLAMRVLPLDVLAGGPADSQGFGPEHAPDRALEATSTAWTSIPGSVSNCFGSPCPIEWSGYGTVLFGR</sequence>
<keyword evidence="2" id="KW-1185">Reference proteome</keyword>
<accession>A0ABP8QXI6</accession>
<protein>
    <submittedName>
        <fullName evidence="1">Uncharacterized protein</fullName>
    </submittedName>
</protein>
<organism evidence="1 2">
    <name type="scientific">Actinoallomurus oryzae</name>
    <dbReference type="NCBI Taxonomy" id="502180"/>
    <lineage>
        <taxon>Bacteria</taxon>
        <taxon>Bacillati</taxon>
        <taxon>Actinomycetota</taxon>
        <taxon>Actinomycetes</taxon>
        <taxon>Streptosporangiales</taxon>
        <taxon>Thermomonosporaceae</taxon>
        <taxon>Actinoallomurus</taxon>
    </lineage>
</organism>
<name>A0ABP8QXI6_9ACTN</name>
<evidence type="ECO:0000313" key="1">
    <source>
        <dbReference type="EMBL" id="GAA4512617.1"/>
    </source>
</evidence>
<proteinExistence type="predicted"/>
<dbReference type="Proteomes" id="UP001500503">
    <property type="component" value="Unassembled WGS sequence"/>
</dbReference>
<reference evidence="2" key="1">
    <citation type="journal article" date="2019" name="Int. J. Syst. Evol. Microbiol.">
        <title>The Global Catalogue of Microorganisms (GCM) 10K type strain sequencing project: providing services to taxonomists for standard genome sequencing and annotation.</title>
        <authorList>
            <consortium name="The Broad Institute Genomics Platform"/>
            <consortium name="The Broad Institute Genome Sequencing Center for Infectious Disease"/>
            <person name="Wu L."/>
            <person name="Ma J."/>
        </authorList>
    </citation>
    <scope>NUCLEOTIDE SEQUENCE [LARGE SCALE GENOMIC DNA]</scope>
    <source>
        <strain evidence="2">JCM 17933</strain>
    </source>
</reference>
<evidence type="ECO:0000313" key="2">
    <source>
        <dbReference type="Proteomes" id="UP001500503"/>
    </source>
</evidence>
<dbReference type="EMBL" id="BAABHF010000046">
    <property type="protein sequence ID" value="GAA4512617.1"/>
    <property type="molecule type" value="Genomic_DNA"/>
</dbReference>
<comment type="caution">
    <text evidence="1">The sequence shown here is derived from an EMBL/GenBank/DDBJ whole genome shotgun (WGS) entry which is preliminary data.</text>
</comment>